<evidence type="ECO:0000313" key="2">
    <source>
        <dbReference type="Proteomes" id="UP000557566"/>
    </source>
</evidence>
<protein>
    <submittedName>
        <fullName evidence="1">Uncharacterized protein</fullName>
    </submittedName>
</protein>
<accession>A0A8H4PMN5</accession>
<evidence type="ECO:0000313" key="1">
    <source>
        <dbReference type="EMBL" id="KAF4505974.1"/>
    </source>
</evidence>
<dbReference type="OrthoDB" id="5241404at2759"/>
<proteinExistence type="predicted"/>
<dbReference type="GO" id="GO:0003676">
    <property type="term" value="F:nucleic acid binding"/>
    <property type="evidence" value="ECO:0007669"/>
    <property type="project" value="InterPro"/>
</dbReference>
<dbReference type="Proteomes" id="UP000557566">
    <property type="component" value="Unassembled WGS sequence"/>
</dbReference>
<reference evidence="1 2" key="1">
    <citation type="journal article" date="2020" name="Genome Biol. Evol.">
        <title>A new high-quality draft genome assembly of the Chinese cordyceps Ophiocordyceps sinensis.</title>
        <authorList>
            <person name="Shu R."/>
            <person name="Zhang J."/>
            <person name="Meng Q."/>
            <person name="Zhang H."/>
            <person name="Zhou G."/>
            <person name="Li M."/>
            <person name="Wu P."/>
            <person name="Zhao Y."/>
            <person name="Chen C."/>
            <person name="Qin Q."/>
        </authorList>
    </citation>
    <scope>NUCLEOTIDE SEQUENCE [LARGE SCALE GENOMIC DNA]</scope>
    <source>
        <strain evidence="1 2">IOZ07</strain>
    </source>
</reference>
<keyword evidence="2" id="KW-1185">Reference proteome</keyword>
<dbReference type="Gene3D" id="3.30.420.10">
    <property type="entry name" value="Ribonuclease H-like superfamily/Ribonuclease H"/>
    <property type="match status" value="1"/>
</dbReference>
<dbReference type="EMBL" id="JAAVMX010000007">
    <property type="protein sequence ID" value="KAF4505974.1"/>
    <property type="molecule type" value="Genomic_DNA"/>
</dbReference>
<dbReference type="SUPFAM" id="SSF53098">
    <property type="entry name" value="Ribonuclease H-like"/>
    <property type="match status" value="1"/>
</dbReference>
<sequence>MNTNDFSTGEHFNVVVKTTTGNHHSPVIRKLTPLWYMATDPATALRALIEWVKTVPRKVKTVPRKGMGRESDVVLVAHDGMNHDHVLLVKNMMIRGIHPPKWRLADSLLIFKLMIPGETATLDALAAKYAPWFHHIHHDGPSDATALMHVVTKRIPHWQKACMVFGNSSEAFIVSVGLNTLKVHTSEVLYKTAHLYRVTGLDSF</sequence>
<gene>
    <name evidence="1" type="ORF">G6O67_006105</name>
</gene>
<dbReference type="InterPro" id="IPR036397">
    <property type="entry name" value="RNaseH_sf"/>
</dbReference>
<dbReference type="InterPro" id="IPR012337">
    <property type="entry name" value="RNaseH-like_sf"/>
</dbReference>
<organism evidence="1 2">
    <name type="scientific">Ophiocordyceps sinensis</name>
    <dbReference type="NCBI Taxonomy" id="72228"/>
    <lineage>
        <taxon>Eukaryota</taxon>
        <taxon>Fungi</taxon>
        <taxon>Dikarya</taxon>
        <taxon>Ascomycota</taxon>
        <taxon>Pezizomycotina</taxon>
        <taxon>Sordariomycetes</taxon>
        <taxon>Hypocreomycetidae</taxon>
        <taxon>Hypocreales</taxon>
        <taxon>Ophiocordycipitaceae</taxon>
        <taxon>Ophiocordyceps</taxon>
    </lineage>
</organism>
<name>A0A8H4PMN5_9HYPO</name>
<comment type="caution">
    <text evidence="1">The sequence shown here is derived from an EMBL/GenBank/DDBJ whole genome shotgun (WGS) entry which is preliminary data.</text>
</comment>
<dbReference type="AlphaFoldDB" id="A0A8H4PMN5"/>